<dbReference type="EMBL" id="CANHGI010000002">
    <property type="protein sequence ID" value="CAI5443340.1"/>
    <property type="molecule type" value="Genomic_DNA"/>
</dbReference>
<reference evidence="6" key="1">
    <citation type="submission" date="2022-11" db="EMBL/GenBank/DDBJ databases">
        <authorList>
            <person name="Kikuchi T."/>
        </authorList>
    </citation>
    <scope>NUCLEOTIDE SEQUENCE</scope>
    <source>
        <strain evidence="6">PS1010</strain>
    </source>
</reference>
<feature type="transmembrane region" description="Helical" evidence="5">
    <location>
        <begin position="153"/>
        <end position="180"/>
    </location>
</feature>
<keyword evidence="3 5" id="KW-1133">Transmembrane helix</keyword>
<evidence type="ECO:0008006" key="8">
    <source>
        <dbReference type="Google" id="ProtNLM"/>
    </source>
</evidence>
<feature type="transmembrane region" description="Helical" evidence="5">
    <location>
        <begin position="294"/>
        <end position="315"/>
    </location>
</feature>
<keyword evidence="2 5" id="KW-0812">Transmembrane</keyword>
<name>A0A9P1IEU1_9PELO</name>
<accession>A0A9P1IEU1</accession>
<dbReference type="InterPro" id="IPR036259">
    <property type="entry name" value="MFS_trans_sf"/>
</dbReference>
<keyword evidence="7" id="KW-1185">Reference proteome</keyword>
<dbReference type="Proteomes" id="UP001152747">
    <property type="component" value="Unassembled WGS sequence"/>
</dbReference>
<evidence type="ECO:0000256" key="4">
    <source>
        <dbReference type="ARBA" id="ARBA00023136"/>
    </source>
</evidence>
<organism evidence="6 7">
    <name type="scientific">Caenorhabditis angaria</name>
    <dbReference type="NCBI Taxonomy" id="860376"/>
    <lineage>
        <taxon>Eukaryota</taxon>
        <taxon>Metazoa</taxon>
        <taxon>Ecdysozoa</taxon>
        <taxon>Nematoda</taxon>
        <taxon>Chromadorea</taxon>
        <taxon>Rhabditida</taxon>
        <taxon>Rhabditina</taxon>
        <taxon>Rhabditomorpha</taxon>
        <taxon>Rhabditoidea</taxon>
        <taxon>Rhabditidae</taxon>
        <taxon>Peloderinae</taxon>
        <taxon>Caenorhabditis</taxon>
    </lineage>
</organism>
<dbReference type="InterPro" id="IPR051068">
    <property type="entry name" value="MFS_Domain-Containing_Protein"/>
</dbReference>
<feature type="transmembrane region" description="Helical" evidence="5">
    <location>
        <begin position="192"/>
        <end position="216"/>
    </location>
</feature>
<evidence type="ECO:0000256" key="5">
    <source>
        <dbReference type="SAM" id="Phobius"/>
    </source>
</evidence>
<keyword evidence="4 5" id="KW-0472">Membrane</keyword>
<sequence>MKENFQVFAENPQKSEKTDWKAIVIAALVTFIAAIENTVIGMSEWAYMNEIDKVADAQFFGNATSISKAFHALAALFFAFWCFRAQNFRAPLIFGRLLAFSACILYLCVELSENSRRYLMALCYILFGIASSSSSILRAYVAAISLESDRPQAYSAITAATMLSIIIGPLIQAAFTGFIYPGIEILPNIRFHLYSAPVWVAAATNFLSIAIICCFLKELPKRAKSTMAREKSLLTLKGLRNRLDTIAHLKLDWPTVTLCWLMKIISMLSVVTLQTLVSLIYINNYGWTRSNTVFSISILMGTVGVLSLTIAFLYFFCNLGKLLSQRFAVLFGMCIFATMYFLAYPWEPISQHVAQYNG</sequence>
<evidence type="ECO:0000313" key="7">
    <source>
        <dbReference type="Proteomes" id="UP001152747"/>
    </source>
</evidence>
<gene>
    <name evidence="6" type="ORF">CAMP_LOCUS5977</name>
</gene>
<feature type="transmembrane region" description="Helical" evidence="5">
    <location>
        <begin position="20"/>
        <end position="40"/>
    </location>
</feature>
<evidence type="ECO:0000313" key="6">
    <source>
        <dbReference type="EMBL" id="CAI5443340.1"/>
    </source>
</evidence>
<dbReference type="AlphaFoldDB" id="A0A9P1IEU1"/>
<dbReference type="OrthoDB" id="370281at2759"/>
<evidence type="ECO:0000256" key="2">
    <source>
        <dbReference type="ARBA" id="ARBA00022692"/>
    </source>
</evidence>
<proteinExistence type="predicted"/>
<comment type="subcellular location">
    <subcellularLocation>
        <location evidence="1">Membrane</location>
        <topology evidence="1">Multi-pass membrane protein</topology>
    </subcellularLocation>
</comment>
<dbReference type="PANTHER" id="PTHR23510:SF73">
    <property type="entry name" value="MFS DOMAIN-CONTAINING PROTEIN"/>
    <property type="match status" value="1"/>
</dbReference>
<evidence type="ECO:0000256" key="3">
    <source>
        <dbReference type="ARBA" id="ARBA00022989"/>
    </source>
</evidence>
<dbReference type="PANTHER" id="PTHR23510">
    <property type="entry name" value="INNER MEMBRANE TRANSPORT PROTEIN YAJR"/>
    <property type="match status" value="1"/>
</dbReference>
<feature type="transmembrane region" description="Helical" evidence="5">
    <location>
        <begin position="260"/>
        <end position="282"/>
    </location>
</feature>
<feature type="transmembrane region" description="Helical" evidence="5">
    <location>
        <begin position="327"/>
        <end position="346"/>
    </location>
</feature>
<feature type="transmembrane region" description="Helical" evidence="5">
    <location>
        <begin position="118"/>
        <end position="141"/>
    </location>
</feature>
<protein>
    <recommendedName>
        <fullName evidence="8">Major facilitator superfamily (MFS) profile domain-containing protein</fullName>
    </recommendedName>
</protein>
<feature type="transmembrane region" description="Helical" evidence="5">
    <location>
        <begin position="60"/>
        <end position="81"/>
    </location>
</feature>
<comment type="caution">
    <text evidence="6">The sequence shown here is derived from an EMBL/GenBank/DDBJ whole genome shotgun (WGS) entry which is preliminary data.</text>
</comment>
<dbReference type="SUPFAM" id="SSF103473">
    <property type="entry name" value="MFS general substrate transporter"/>
    <property type="match status" value="1"/>
</dbReference>
<feature type="transmembrane region" description="Helical" evidence="5">
    <location>
        <begin position="93"/>
        <end position="112"/>
    </location>
</feature>
<dbReference type="Gene3D" id="1.20.1250.20">
    <property type="entry name" value="MFS general substrate transporter like domains"/>
    <property type="match status" value="1"/>
</dbReference>
<evidence type="ECO:0000256" key="1">
    <source>
        <dbReference type="ARBA" id="ARBA00004141"/>
    </source>
</evidence>
<dbReference type="GO" id="GO:0005765">
    <property type="term" value="C:lysosomal membrane"/>
    <property type="evidence" value="ECO:0007669"/>
    <property type="project" value="TreeGrafter"/>
</dbReference>